<organism evidence="1 2">
    <name type="scientific">Alloprevotella tannerae</name>
    <dbReference type="NCBI Taxonomy" id="76122"/>
    <lineage>
        <taxon>Bacteria</taxon>
        <taxon>Pseudomonadati</taxon>
        <taxon>Bacteroidota</taxon>
        <taxon>Bacteroidia</taxon>
        <taxon>Bacteroidales</taxon>
        <taxon>Prevotellaceae</taxon>
        <taxon>Alloprevotella</taxon>
    </lineage>
</organism>
<dbReference type="Proteomes" id="UP000704068">
    <property type="component" value="Unassembled WGS sequence"/>
</dbReference>
<protein>
    <submittedName>
        <fullName evidence="1">Uncharacterized protein</fullName>
    </submittedName>
</protein>
<evidence type="ECO:0000313" key="2">
    <source>
        <dbReference type="Proteomes" id="UP000704068"/>
    </source>
</evidence>
<reference evidence="1" key="1">
    <citation type="submission" date="2020-04" db="EMBL/GenBank/DDBJ databases">
        <title>Deep metagenomics examines the oral microbiome during advanced dental caries in children, revealing novel taxa and co-occurrences with host molecules.</title>
        <authorList>
            <person name="Baker J.L."/>
            <person name="Morton J.T."/>
            <person name="Dinis M."/>
            <person name="Alvarez R."/>
            <person name="Tran N.C."/>
            <person name="Knight R."/>
            <person name="Edlund A."/>
        </authorList>
    </citation>
    <scope>NUCLEOTIDE SEQUENCE</scope>
    <source>
        <strain evidence="1">JCVI_34_bin.1</strain>
    </source>
</reference>
<proteinExistence type="predicted"/>
<evidence type="ECO:0000313" key="1">
    <source>
        <dbReference type="EMBL" id="MBF0969476.1"/>
    </source>
</evidence>
<comment type="caution">
    <text evidence="1">The sequence shown here is derived from an EMBL/GenBank/DDBJ whole genome shotgun (WGS) entry which is preliminary data.</text>
</comment>
<dbReference type="EMBL" id="JABZGR010000001">
    <property type="protein sequence ID" value="MBF0969476.1"/>
    <property type="molecule type" value="Genomic_DNA"/>
</dbReference>
<name>A0A929WZ50_9BACT</name>
<sequence length="69" mass="8084">MKSTESYYRLVIDLYREAIKGDPEMNIKERIYEARRQLSMAITTAHVLNNTDKDLITLKSDLEYLEGCI</sequence>
<accession>A0A929WZ50</accession>
<dbReference type="RefSeq" id="WP_303762402.1">
    <property type="nucleotide sequence ID" value="NZ_CAUVPV010000032.1"/>
</dbReference>
<gene>
    <name evidence="1" type="ORF">HXK21_00325</name>
</gene>
<dbReference type="AlphaFoldDB" id="A0A929WZ50"/>